<evidence type="ECO:0000313" key="5">
    <source>
        <dbReference type="Proteomes" id="UP000310997"/>
    </source>
</evidence>
<gene>
    <name evidence="1" type="ORF">ERS096071_01019</name>
    <name evidence="2" type="ORF">SAMEA2696453_00930</name>
    <name evidence="3" type="ORF">SAMEA4038883_02321</name>
</gene>
<evidence type="ECO:0000313" key="6">
    <source>
        <dbReference type="Proteomes" id="UP000312530"/>
    </source>
</evidence>
<dbReference type="Proteomes" id="UP000310997">
    <property type="component" value="Unassembled WGS sequence"/>
</dbReference>
<reference evidence="1 4" key="1">
    <citation type="submission" date="2015-03" db="EMBL/GenBank/DDBJ databases">
        <authorList>
            <consortium name="Pathogen Informatics"/>
            <person name="Murphy D."/>
        </authorList>
    </citation>
    <scope>NUCLEOTIDE SEQUENCE [LARGE SCALE GENOMIC DNA]</scope>
    <source>
        <strain evidence="1 4">0310</strain>
    </source>
</reference>
<sequence>MENSSIDVDMLLEELTQEAMVVVAVDKDC</sequence>
<dbReference type="EMBL" id="CAAULE010000005">
    <property type="protein sequence ID" value="VOG79650.1"/>
    <property type="molecule type" value="Genomic_DNA"/>
</dbReference>
<evidence type="ECO:0000313" key="2">
    <source>
        <dbReference type="EMBL" id="VOG79650.1"/>
    </source>
</evidence>
<reference evidence="5 6" key="2">
    <citation type="submission" date="2019-04" db="EMBL/GenBank/DDBJ databases">
        <authorList>
            <consortium name="Pathogen Informatics"/>
        </authorList>
    </citation>
    <scope>NUCLEOTIDE SEQUENCE [LARGE SCALE GENOMIC DNA]</scope>
    <source>
        <strain evidence="2 6">GPSC47</strain>
        <strain evidence="3 5">GPSC559</strain>
    </source>
</reference>
<dbReference type="Proteomes" id="UP000045541">
    <property type="component" value="Unassembled WGS sequence"/>
</dbReference>
<dbReference type="Proteomes" id="UP000312530">
    <property type="component" value="Unassembled WGS sequence"/>
</dbReference>
<proteinExistence type="predicted"/>
<dbReference type="EMBL" id="CABDLL010000025">
    <property type="protein sequence ID" value="VTE42863.1"/>
    <property type="molecule type" value="Genomic_DNA"/>
</dbReference>
<dbReference type="EMBL" id="CMWB01000014">
    <property type="protein sequence ID" value="CKJ12014.1"/>
    <property type="molecule type" value="Genomic_DNA"/>
</dbReference>
<name>A0A0U0C8E2_STREE</name>
<dbReference type="AlphaFoldDB" id="A0A0U0C8E2"/>
<organism evidence="1 4">
    <name type="scientific">Streptococcus pneumoniae</name>
    <dbReference type="NCBI Taxonomy" id="1313"/>
    <lineage>
        <taxon>Bacteria</taxon>
        <taxon>Bacillati</taxon>
        <taxon>Bacillota</taxon>
        <taxon>Bacilli</taxon>
        <taxon>Lactobacillales</taxon>
        <taxon>Streptococcaceae</taxon>
        <taxon>Streptococcus</taxon>
    </lineage>
</organism>
<evidence type="ECO:0000313" key="3">
    <source>
        <dbReference type="EMBL" id="VTE42863.1"/>
    </source>
</evidence>
<evidence type="ECO:0000313" key="1">
    <source>
        <dbReference type="EMBL" id="CKJ12014.1"/>
    </source>
</evidence>
<accession>A0A0U0C8E2</accession>
<evidence type="ECO:0000313" key="4">
    <source>
        <dbReference type="Proteomes" id="UP000045541"/>
    </source>
</evidence>
<protein>
    <submittedName>
        <fullName evidence="1">Uncharacterized protein</fullName>
    </submittedName>
</protein>